<sequence>MKVLVRADASVEIGMGHRVRCQALIHAFTAFDWHCQFVVDQRYQAFGSPDDCFVETEAQFWQRAEQVDLVILDHYAYSADLIAMLYQHQPNLLVLDDMNDRGDFPAKWLLNPLQQNYSKLVECPLIGSRYALLRPAFQQQDENQSPPEQLLITLGGTDPLALTLPILNALVASGFATECIQVLLGANAKQAEQVIAFCLQNGIAVEQGVSDVTPLMQQAKMAISAAGGTLFELACMGVPTVFAQVADNQTRSLEQHVPLNWCRSVRFDNVSDTLYAQRIGQLVEEVNSLWSDTEWQQTARNTARSLVDGAGAERVAQTIHAYFVSESIL</sequence>
<dbReference type="RefSeq" id="WP_123094893.1">
    <property type="nucleotide sequence ID" value="NZ_RIZG01000002.1"/>
</dbReference>
<dbReference type="NCBIfam" id="TIGR03590">
    <property type="entry name" value="PseG"/>
    <property type="match status" value="1"/>
</dbReference>
<feature type="binding site" evidence="2">
    <location>
        <position position="134"/>
    </location>
    <ligand>
        <name>substrate</name>
    </ligand>
</feature>
<dbReference type="OrthoDB" id="9788924at2"/>
<dbReference type="InterPro" id="IPR020023">
    <property type="entry name" value="PseG"/>
</dbReference>
<dbReference type="Proteomes" id="UP000280507">
    <property type="component" value="Unassembled WGS sequence"/>
</dbReference>
<evidence type="ECO:0000256" key="2">
    <source>
        <dbReference type="PIRSR" id="PIRSR620023-2"/>
    </source>
</evidence>
<name>A0A3M8Q8N0_9GAMM</name>
<protein>
    <submittedName>
        <fullName evidence="3">UDP-2,4-diacetamido-2,4, 6-trideoxy-beta-L-altropyranose hydrolase</fullName>
        <ecNumber evidence="3">3.6.1.57</ecNumber>
    </submittedName>
</protein>
<dbReference type="Gene3D" id="3.40.50.11190">
    <property type="match status" value="1"/>
</dbReference>
<proteinExistence type="predicted"/>
<evidence type="ECO:0000313" key="4">
    <source>
        <dbReference type="Proteomes" id="UP000280507"/>
    </source>
</evidence>
<keyword evidence="4" id="KW-1185">Reference proteome</keyword>
<dbReference type="AlphaFoldDB" id="A0A3M8Q8N0"/>
<feature type="active site" description="Proton acceptor" evidence="1">
    <location>
        <position position="17"/>
    </location>
</feature>
<gene>
    <name evidence="3" type="primary">pseG</name>
    <name evidence="3" type="ORF">EBI00_05465</name>
</gene>
<dbReference type="GO" id="GO:0016787">
    <property type="term" value="F:hydrolase activity"/>
    <property type="evidence" value="ECO:0007669"/>
    <property type="project" value="UniProtKB-KW"/>
</dbReference>
<dbReference type="EMBL" id="RIZG01000002">
    <property type="protein sequence ID" value="RNF52345.1"/>
    <property type="molecule type" value="Genomic_DNA"/>
</dbReference>
<evidence type="ECO:0000313" key="3">
    <source>
        <dbReference type="EMBL" id="RNF52345.1"/>
    </source>
</evidence>
<reference evidence="3 4" key="1">
    <citation type="journal article" date="2012" name="Int. J. Syst. Evol. Microbiol.">
        <title>Marinomonas hwangdonensis sp. nov., isolated from seawater.</title>
        <authorList>
            <person name="Jung Y.T."/>
            <person name="Oh T.K."/>
            <person name="Yoon J.H."/>
        </authorList>
    </citation>
    <scope>NUCLEOTIDE SEQUENCE [LARGE SCALE GENOMIC DNA]</scope>
    <source>
        <strain evidence="3 4">HDW-15</strain>
    </source>
</reference>
<feature type="binding site" evidence="2">
    <location>
        <position position="232"/>
    </location>
    <ligand>
        <name>substrate</name>
    </ligand>
</feature>
<organism evidence="3 4">
    <name type="scientific">Marinomonas hwangdonensis</name>
    <dbReference type="NCBI Taxonomy" id="1053647"/>
    <lineage>
        <taxon>Bacteria</taxon>
        <taxon>Pseudomonadati</taxon>
        <taxon>Pseudomonadota</taxon>
        <taxon>Gammaproteobacteria</taxon>
        <taxon>Oceanospirillales</taxon>
        <taxon>Oceanospirillaceae</taxon>
        <taxon>Marinomonas</taxon>
    </lineage>
</organism>
<dbReference type="Gene3D" id="3.40.50.2000">
    <property type="entry name" value="Glycogen Phosphorylase B"/>
    <property type="match status" value="1"/>
</dbReference>
<dbReference type="SUPFAM" id="SSF53756">
    <property type="entry name" value="UDP-Glycosyltransferase/glycogen phosphorylase"/>
    <property type="match status" value="1"/>
</dbReference>
<evidence type="ECO:0000256" key="1">
    <source>
        <dbReference type="PIRSR" id="PIRSR620023-1"/>
    </source>
</evidence>
<comment type="caution">
    <text evidence="3">The sequence shown here is derived from an EMBL/GenBank/DDBJ whole genome shotgun (WGS) entry which is preliminary data.</text>
</comment>
<keyword evidence="3" id="KW-0378">Hydrolase</keyword>
<accession>A0A3M8Q8N0</accession>
<dbReference type="EC" id="3.6.1.57" evidence="3"/>